<evidence type="ECO:0000313" key="2">
    <source>
        <dbReference type="EMBL" id="KAJ1140926.1"/>
    </source>
</evidence>
<feature type="region of interest" description="Disordered" evidence="1">
    <location>
        <begin position="107"/>
        <end position="131"/>
    </location>
</feature>
<evidence type="ECO:0000256" key="1">
    <source>
        <dbReference type="SAM" id="MobiDB-lite"/>
    </source>
</evidence>
<reference evidence="2" key="1">
    <citation type="journal article" date="2022" name="bioRxiv">
        <title>Sequencing and chromosome-scale assembly of the giantPleurodeles waltlgenome.</title>
        <authorList>
            <person name="Brown T."/>
            <person name="Elewa A."/>
            <person name="Iarovenko S."/>
            <person name="Subramanian E."/>
            <person name="Araus A.J."/>
            <person name="Petzold A."/>
            <person name="Susuki M."/>
            <person name="Suzuki K.-i.T."/>
            <person name="Hayashi T."/>
            <person name="Toyoda A."/>
            <person name="Oliveira C."/>
            <person name="Osipova E."/>
            <person name="Leigh N.D."/>
            <person name="Simon A."/>
            <person name="Yun M.H."/>
        </authorList>
    </citation>
    <scope>NUCLEOTIDE SEQUENCE</scope>
    <source>
        <strain evidence="2">20211129_DDA</strain>
        <tissue evidence="2">Liver</tissue>
    </source>
</reference>
<accession>A0AAV7QKA6</accession>
<evidence type="ECO:0000313" key="3">
    <source>
        <dbReference type="Proteomes" id="UP001066276"/>
    </source>
</evidence>
<proteinExistence type="predicted"/>
<dbReference type="EMBL" id="JANPWB010000010">
    <property type="protein sequence ID" value="KAJ1140926.1"/>
    <property type="molecule type" value="Genomic_DNA"/>
</dbReference>
<organism evidence="2 3">
    <name type="scientific">Pleurodeles waltl</name>
    <name type="common">Iberian ribbed newt</name>
    <dbReference type="NCBI Taxonomy" id="8319"/>
    <lineage>
        <taxon>Eukaryota</taxon>
        <taxon>Metazoa</taxon>
        <taxon>Chordata</taxon>
        <taxon>Craniata</taxon>
        <taxon>Vertebrata</taxon>
        <taxon>Euteleostomi</taxon>
        <taxon>Amphibia</taxon>
        <taxon>Batrachia</taxon>
        <taxon>Caudata</taxon>
        <taxon>Salamandroidea</taxon>
        <taxon>Salamandridae</taxon>
        <taxon>Pleurodelinae</taxon>
        <taxon>Pleurodeles</taxon>
    </lineage>
</organism>
<protein>
    <submittedName>
        <fullName evidence="2">Uncharacterized protein</fullName>
    </submittedName>
</protein>
<name>A0AAV7QKA6_PLEWA</name>
<sequence>MNRLAGGRTPRGGNQESCVRCELVRVRHFTLLWEQPHLTWCVCCSSTPPGRRDESWTDGVARKYCRGIFFSAWHPGGTTQSTHTPVFFSLVPQGHWQKSVSDTLRFFNGKESPGRSREAPSSPSATGTGGKALSGCLGSRCRAISMRYTERGKALSGCRLLNKDAPPALLPCREK</sequence>
<dbReference type="AlphaFoldDB" id="A0AAV7QKA6"/>
<dbReference type="Proteomes" id="UP001066276">
    <property type="component" value="Chromosome 6"/>
</dbReference>
<comment type="caution">
    <text evidence="2">The sequence shown here is derived from an EMBL/GenBank/DDBJ whole genome shotgun (WGS) entry which is preliminary data.</text>
</comment>
<keyword evidence="3" id="KW-1185">Reference proteome</keyword>
<gene>
    <name evidence="2" type="ORF">NDU88_007263</name>
</gene>